<name>A0ABU0YR09_9PROT</name>
<evidence type="ECO:0000256" key="1">
    <source>
        <dbReference type="ARBA" id="ARBA00022737"/>
    </source>
</evidence>
<dbReference type="RefSeq" id="WP_379956964.1">
    <property type="nucleotide sequence ID" value="NZ_JAUYVI010000005.1"/>
</dbReference>
<dbReference type="InterPro" id="IPR011990">
    <property type="entry name" value="TPR-like_helical_dom_sf"/>
</dbReference>
<dbReference type="Pfam" id="PF13181">
    <property type="entry name" value="TPR_8"/>
    <property type="match status" value="1"/>
</dbReference>
<dbReference type="InterPro" id="IPR029787">
    <property type="entry name" value="Nucleotide_cyclase"/>
</dbReference>
<proteinExistence type="predicted"/>
<dbReference type="PROSITE" id="PS50293">
    <property type="entry name" value="TPR_REGION"/>
    <property type="match status" value="1"/>
</dbReference>
<dbReference type="GO" id="GO:0016779">
    <property type="term" value="F:nucleotidyltransferase activity"/>
    <property type="evidence" value="ECO:0007669"/>
    <property type="project" value="UniProtKB-KW"/>
</dbReference>
<evidence type="ECO:0000256" key="2">
    <source>
        <dbReference type="ARBA" id="ARBA00022803"/>
    </source>
</evidence>
<dbReference type="SMART" id="SM00028">
    <property type="entry name" value="TPR"/>
    <property type="match status" value="3"/>
</dbReference>
<dbReference type="Gene3D" id="3.40.50.10070">
    <property type="entry name" value="TolB, N-terminal domain"/>
    <property type="match status" value="1"/>
</dbReference>
<feature type="repeat" description="TPR" evidence="3">
    <location>
        <begin position="449"/>
        <end position="482"/>
    </location>
</feature>
<evidence type="ECO:0000313" key="6">
    <source>
        <dbReference type="Proteomes" id="UP001230156"/>
    </source>
</evidence>
<feature type="domain" description="Guanylate cyclase" evidence="4">
    <location>
        <begin position="13"/>
        <end position="128"/>
    </location>
</feature>
<dbReference type="SUPFAM" id="SSF55073">
    <property type="entry name" value="Nucleotide cyclase"/>
    <property type="match status" value="1"/>
</dbReference>
<dbReference type="Pfam" id="PF00211">
    <property type="entry name" value="Guanylate_cyc"/>
    <property type="match status" value="1"/>
</dbReference>
<dbReference type="SUPFAM" id="SSF48452">
    <property type="entry name" value="TPR-like"/>
    <property type="match status" value="1"/>
</dbReference>
<keyword evidence="1" id="KW-0677">Repeat</keyword>
<sequence length="580" mass="65104">MNTAITLDRRTAAIFYSDVVGYSRLMGADEIGTISALRATLGAIALPAIRDGGGRLVQVAGDAILAEFAGAPSAVDCAVTIQRRLAERNIGIDPERRIEFRIGVNYGEIIGEEDRIFGDTVNIAARLEGIAEPGGLAISRKVLETIADRKDLVFESLGERRLKNIAHPIEVFRLASGRPSRSLEPTTLTLPQRPSIAILPFDNRTGEPEQQYFAEGLAESIIVDLARFRALFVIARNASFAYRSADADLTEVGRKLGVRYVLTGSLWQNGAKLRLNLQLSDAESGGMLWTSRREFDKADLFRTQDEITREIVSALPGRIEAHWLEGSRRKRAENFVAYDYVLKAWDLLYEHGGEQHTAIRSLVQQAIFLQPGYAQAQAMLAYSWMLTWFRNQDPSGLDAAEREAKRALLLDPTDGWCQFVAGYVALYRHRFDEAEEHYNRAMELNPNDAQLYSEMGAFKKYLGETEEAIDYLRQALRLNPMRNAWIWHEMGLAQITARRPAEALEAFQKVTPPLPFDDIYVAICLAKLDRVSEAKALARRVLMARPGINVKGWATREPYYEKADLEDFLDGMRIAGFPEQ</sequence>
<dbReference type="CDD" id="cd07302">
    <property type="entry name" value="CHD"/>
    <property type="match status" value="1"/>
</dbReference>
<dbReference type="InterPro" id="IPR019734">
    <property type="entry name" value="TPR_rpt"/>
</dbReference>
<dbReference type="PROSITE" id="PS50005">
    <property type="entry name" value="TPR"/>
    <property type="match status" value="2"/>
</dbReference>
<keyword evidence="5" id="KW-0548">Nucleotidyltransferase</keyword>
<keyword evidence="2 3" id="KW-0802">TPR repeat</keyword>
<dbReference type="PROSITE" id="PS50125">
    <property type="entry name" value="GUANYLATE_CYCLASE_2"/>
    <property type="match status" value="1"/>
</dbReference>
<dbReference type="Gene3D" id="1.25.40.10">
    <property type="entry name" value="Tetratricopeptide repeat domain"/>
    <property type="match status" value="2"/>
</dbReference>
<keyword evidence="5" id="KW-0808">Transferase</keyword>
<evidence type="ECO:0000256" key="3">
    <source>
        <dbReference type="PROSITE-ProRule" id="PRU00339"/>
    </source>
</evidence>
<dbReference type="InterPro" id="IPR001054">
    <property type="entry name" value="A/G_cyclase"/>
</dbReference>
<gene>
    <name evidence="5" type="ORF">Q8A70_16135</name>
</gene>
<dbReference type="SMART" id="SM00044">
    <property type="entry name" value="CYCc"/>
    <property type="match status" value="1"/>
</dbReference>
<dbReference type="EMBL" id="JAUYVI010000005">
    <property type="protein sequence ID" value="MDQ7249218.1"/>
    <property type="molecule type" value="Genomic_DNA"/>
</dbReference>
<protein>
    <submittedName>
        <fullName evidence="5">Adenylate/guanylate cyclase domain-containing protein</fullName>
        <ecNumber evidence="5">2.7.7.-</ecNumber>
    </submittedName>
</protein>
<dbReference type="Pfam" id="PF07719">
    <property type="entry name" value="TPR_2"/>
    <property type="match status" value="1"/>
</dbReference>
<dbReference type="EC" id="2.7.7.-" evidence="5"/>
<accession>A0ABU0YR09</accession>
<dbReference type="Proteomes" id="UP001230156">
    <property type="component" value="Unassembled WGS sequence"/>
</dbReference>
<dbReference type="PANTHER" id="PTHR43081">
    <property type="entry name" value="ADENYLATE CYCLASE, TERMINAL-DIFFERENTIATION SPECIFIC-RELATED"/>
    <property type="match status" value="1"/>
</dbReference>
<comment type="caution">
    <text evidence="5">The sequence shown here is derived from an EMBL/GenBank/DDBJ whole genome shotgun (WGS) entry which is preliminary data.</text>
</comment>
<feature type="repeat" description="TPR" evidence="3">
    <location>
        <begin position="415"/>
        <end position="448"/>
    </location>
</feature>
<dbReference type="InterPro" id="IPR050697">
    <property type="entry name" value="Adenylyl/Guanylyl_Cyclase_3/4"/>
</dbReference>
<dbReference type="Gene3D" id="3.30.70.1230">
    <property type="entry name" value="Nucleotide cyclase"/>
    <property type="match status" value="1"/>
</dbReference>
<organism evidence="5 6">
    <name type="scientific">Dongia sedimenti</name>
    <dbReference type="NCBI Taxonomy" id="3064282"/>
    <lineage>
        <taxon>Bacteria</taxon>
        <taxon>Pseudomonadati</taxon>
        <taxon>Pseudomonadota</taxon>
        <taxon>Alphaproteobacteria</taxon>
        <taxon>Rhodospirillales</taxon>
        <taxon>Dongiaceae</taxon>
        <taxon>Dongia</taxon>
    </lineage>
</organism>
<evidence type="ECO:0000259" key="4">
    <source>
        <dbReference type="PROSITE" id="PS50125"/>
    </source>
</evidence>
<keyword evidence="6" id="KW-1185">Reference proteome</keyword>
<dbReference type="InterPro" id="IPR013105">
    <property type="entry name" value="TPR_2"/>
</dbReference>
<dbReference type="PANTHER" id="PTHR43081:SF19">
    <property type="entry name" value="PH-SENSITIVE ADENYLATE CYCLASE RV1264"/>
    <property type="match status" value="1"/>
</dbReference>
<reference evidence="6" key="1">
    <citation type="submission" date="2023-08" db="EMBL/GenBank/DDBJ databases">
        <title>Rhodospirillaceae gen. nov., a novel taxon isolated from the Yangtze River Yuezi River estuary sludge.</title>
        <authorList>
            <person name="Ruan L."/>
        </authorList>
    </citation>
    <scope>NUCLEOTIDE SEQUENCE [LARGE SCALE GENOMIC DNA]</scope>
    <source>
        <strain evidence="6">R-7</strain>
    </source>
</reference>
<evidence type="ECO:0000313" key="5">
    <source>
        <dbReference type="EMBL" id="MDQ7249218.1"/>
    </source>
</evidence>